<dbReference type="AlphaFoldDB" id="A0AAD1X9Y9"/>
<feature type="region of interest" description="Disordered" evidence="1">
    <location>
        <begin position="226"/>
        <end position="251"/>
    </location>
</feature>
<comment type="caution">
    <text evidence="2">The sequence shown here is derived from an EMBL/GenBank/DDBJ whole genome shotgun (WGS) entry which is preliminary data.</text>
</comment>
<gene>
    <name evidence="2" type="ORF">ECRASSUSDP1_LOCUS7793</name>
</gene>
<accession>A0AAD1X9Y9</accession>
<organism evidence="2 3">
    <name type="scientific">Euplotes crassus</name>
    <dbReference type="NCBI Taxonomy" id="5936"/>
    <lineage>
        <taxon>Eukaryota</taxon>
        <taxon>Sar</taxon>
        <taxon>Alveolata</taxon>
        <taxon>Ciliophora</taxon>
        <taxon>Intramacronucleata</taxon>
        <taxon>Spirotrichea</taxon>
        <taxon>Hypotrichia</taxon>
        <taxon>Euplotida</taxon>
        <taxon>Euplotidae</taxon>
        <taxon>Moneuplotes</taxon>
    </lineage>
</organism>
<sequence>MLVKSQTALCKSKSVRIRSKTMPKLRLEKSVKLMAQRSVTKRRRGMVAITTDDKKLQKEITKYRSEKRLGRKTNAPIRVTSLGGFEKYGANKFKKRGLVMASNEFLAKFLKHKLQKEKFSTKMCTTDRKIPVLHIDFCKSLKNTMKHVVMKKPEKRADYQTIASPPIFRCRNVKDISNLVENVSYQEVDTKSVQGRDRSQNKGNLKYRTLKILKTDENKILSSKRVKFKKRQKSKKPSKAKPSRPSWPKFQTESQAKLFRTLQDEDILEEKRKLLWSKIRAKTSYKFSRRSLSVIDSSKIEHTSKVDDSAQQFSTYRCKVLAPTDQPSIHQKNNSRGEDGFLMKQDSHLNANLAQNKDTFNKLPARIIKSRSSTKLVQSFKEIPARNMTKRMKKSTKQRSLMDPCLELDSVISNCENFLNFY</sequence>
<proteinExistence type="predicted"/>
<evidence type="ECO:0000256" key="1">
    <source>
        <dbReference type="SAM" id="MobiDB-lite"/>
    </source>
</evidence>
<reference evidence="2" key="1">
    <citation type="submission" date="2023-07" db="EMBL/GenBank/DDBJ databases">
        <authorList>
            <consortium name="AG Swart"/>
            <person name="Singh M."/>
            <person name="Singh A."/>
            <person name="Seah K."/>
            <person name="Emmerich C."/>
        </authorList>
    </citation>
    <scope>NUCLEOTIDE SEQUENCE</scope>
    <source>
        <strain evidence="2">DP1</strain>
    </source>
</reference>
<keyword evidence="3" id="KW-1185">Reference proteome</keyword>
<dbReference type="Proteomes" id="UP001295684">
    <property type="component" value="Unassembled WGS sequence"/>
</dbReference>
<protein>
    <submittedName>
        <fullName evidence="2">Uncharacterized protein</fullName>
    </submittedName>
</protein>
<name>A0AAD1X9Y9_EUPCR</name>
<evidence type="ECO:0000313" key="3">
    <source>
        <dbReference type="Proteomes" id="UP001295684"/>
    </source>
</evidence>
<evidence type="ECO:0000313" key="2">
    <source>
        <dbReference type="EMBL" id="CAI2366520.1"/>
    </source>
</evidence>
<feature type="compositionally biased region" description="Basic residues" evidence="1">
    <location>
        <begin position="226"/>
        <end position="242"/>
    </location>
</feature>
<dbReference type="EMBL" id="CAMPGE010007605">
    <property type="protein sequence ID" value="CAI2366520.1"/>
    <property type="molecule type" value="Genomic_DNA"/>
</dbReference>